<keyword evidence="6 9" id="KW-0648">Protein biosynthesis</keyword>
<keyword evidence="4 9" id="KW-0547">Nucleotide-binding</keyword>
<gene>
    <name evidence="9" type="primary">hisS</name>
    <name evidence="12" type="ORF">BXY57_0732</name>
</gene>
<comment type="similarity">
    <text evidence="1 9">Belongs to the class-II aminoacyl-tRNA synthetase family.</text>
</comment>
<dbReference type="Gene3D" id="3.30.930.10">
    <property type="entry name" value="Bira Bifunctional Protein, Domain 2"/>
    <property type="match status" value="1"/>
</dbReference>
<reference evidence="12 13" key="1">
    <citation type="submission" date="2017-11" db="EMBL/GenBank/DDBJ databases">
        <title>Genomic Encyclopedia of Archaeal and Bacterial Type Strains, Phase II (KMG-II): From Individual Species to Whole Genera.</title>
        <authorList>
            <person name="Goeker M."/>
        </authorList>
    </citation>
    <scope>NUCLEOTIDE SEQUENCE [LARGE SCALE GENOMIC DNA]</scope>
    <source>
        <strain evidence="12 13">DSM 27268</strain>
    </source>
</reference>
<evidence type="ECO:0000256" key="8">
    <source>
        <dbReference type="ARBA" id="ARBA00047639"/>
    </source>
</evidence>
<dbReference type="EMBL" id="PGFG01000001">
    <property type="protein sequence ID" value="PJJ75163.1"/>
    <property type="molecule type" value="Genomic_DNA"/>
</dbReference>
<evidence type="ECO:0000256" key="4">
    <source>
        <dbReference type="ARBA" id="ARBA00022741"/>
    </source>
</evidence>
<keyword evidence="9" id="KW-0963">Cytoplasm</keyword>
<comment type="subcellular location">
    <subcellularLocation>
        <location evidence="9">Cytoplasm</location>
    </subcellularLocation>
</comment>
<comment type="caution">
    <text evidence="12">The sequence shown here is derived from an EMBL/GenBank/DDBJ whole genome shotgun (WGS) entry which is preliminary data.</text>
</comment>
<dbReference type="GO" id="GO:0006427">
    <property type="term" value="P:histidyl-tRNA aminoacylation"/>
    <property type="evidence" value="ECO:0007669"/>
    <property type="project" value="UniProtKB-UniRule"/>
</dbReference>
<dbReference type="InterPro" id="IPR004154">
    <property type="entry name" value="Anticodon-bd"/>
</dbReference>
<evidence type="ECO:0000256" key="10">
    <source>
        <dbReference type="PIRSR" id="PIRSR001549-1"/>
    </source>
</evidence>
<evidence type="ECO:0000313" key="12">
    <source>
        <dbReference type="EMBL" id="PJJ75163.1"/>
    </source>
</evidence>
<dbReference type="InterPro" id="IPR045864">
    <property type="entry name" value="aa-tRNA-synth_II/BPL/LPL"/>
</dbReference>
<feature type="binding site" evidence="10">
    <location>
        <position position="291"/>
    </location>
    <ligand>
        <name>L-histidine</name>
        <dbReference type="ChEBI" id="CHEBI:57595"/>
    </ligand>
</feature>
<evidence type="ECO:0000256" key="7">
    <source>
        <dbReference type="ARBA" id="ARBA00023146"/>
    </source>
</evidence>
<dbReference type="CDD" id="cd00859">
    <property type="entry name" value="HisRS_anticodon"/>
    <property type="match status" value="1"/>
</dbReference>
<dbReference type="NCBIfam" id="TIGR00442">
    <property type="entry name" value="hisS"/>
    <property type="match status" value="1"/>
</dbReference>
<dbReference type="PANTHER" id="PTHR11476">
    <property type="entry name" value="HISTIDYL-TRNA SYNTHETASE"/>
    <property type="match status" value="1"/>
</dbReference>
<protein>
    <recommendedName>
        <fullName evidence="9">Histidine--tRNA ligase</fullName>
        <ecNumber evidence="9">6.1.1.21</ecNumber>
    </recommendedName>
    <alternativeName>
        <fullName evidence="9">Histidyl-tRNA synthetase</fullName>
        <shortName evidence="9">HisRS</shortName>
    </alternativeName>
</protein>
<keyword evidence="3 9" id="KW-0436">Ligase</keyword>
<dbReference type="GO" id="GO:0004821">
    <property type="term" value="F:histidine-tRNA ligase activity"/>
    <property type="evidence" value="ECO:0007669"/>
    <property type="project" value="UniProtKB-UniRule"/>
</dbReference>
<name>A0A2M9CTE0_9BACT</name>
<keyword evidence="7 9" id="KW-0030">Aminoacyl-tRNA synthetase</keyword>
<evidence type="ECO:0000313" key="13">
    <source>
        <dbReference type="Proteomes" id="UP000230000"/>
    </source>
</evidence>
<sequence>MIKPALPKGTRDFAPDAVRKRQYLFQTIRTCFELFGFEPIETPAMENLSTLLGKYGEEGDKLIFRILNNGNILPLAQQAKDNRELANLLCEKALRYDLTIPFARYVVMNQHQVVFPFRRYQIQPVWRADRPQKGRYREFFQCDADIVGSHSLLNEVELIRLYQLVFSRLSLRVSIRINHRKFLQALAASCGDSSWMPVITTAIDKLDKTSMQQVEVELQEKGLPEHALHLIRAYVELSAQSADDRLQAVLELLKHHPAAEEAVKDVSFVMEQLKGTASAWASVDVDFTLARGLDYYTGLILEVKSLETDMGSLGGGGRYDNLTGLFGLPGVPGVGISFGVERIYDVMESLQRFPASTGMSTQVLWLRMDDGLLAQVLQYAMELRQEGITTEVYPDAVKMDKQLKYADKKGIPLVLMMGSREYARQMVAIKDLRSGVQTEVPLDRLKETIRLQLAVR</sequence>
<feature type="domain" description="Aminoacyl-transfer RNA synthetases class-II family profile" evidence="11">
    <location>
        <begin position="1"/>
        <end position="343"/>
    </location>
</feature>
<dbReference type="CDD" id="cd00773">
    <property type="entry name" value="HisRS-like_core"/>
    <property type="match status" value="1"/>
</dbReference>
<feature type="binding site" evidence="10">
    <location>
        <position position="127"/>
    </location>
    <ligand>
        <name>L-histidine</name>
        <dbReference type="ChEBI" id="CHEBI:57595"/>
    </ligand>
</feature>
<organism evidence="12 13">
    <name type="scientific">Thermoflavifilum aggregans</name>
    <dbReference type="NCBI Taxonomy" id="454188"/>
    <lineage>
        <taxon>Bacteria</taxon>
        <taxon>Pseudomonadati</taxon>
        <taxon>Bacteroidota</taxon>
        <taxon>Chitinophagia</taxon>
        <taxon>Chitinophagales</taxon>
        <taxon>Chitinophagaceae</taxon>
        <taxon>Thermoflavifilum</taxon>
    </lineage>
</organism>
<dbReference type="SUPFAM" id="SSF55681">
    <property type="entry name" value="Class II aaRS and biotin synthetases"/>
    <property type="match status" value="1"/>
</dbReference>
<dbReference type="PIRSF" id="PIRSF001549">
    <property type="entry name" value="His-tRNA_synth"/>
    <property type="match status" value="1"/>
</dbReference>
<dbReference type="OrthoDB" id="9800814at2"/>
<dbReference type="HAMAP" id="MF_00127">
    <property type="entry name" value="His_tRNA_synth"/>
    <property type="match status" value="1"/>
</dbReference>
<dbReference type="PANTHER" id="PTHR11476:SF7">
    <property type="entry name" value="HISTIDINE--TRNA LIGASE"/>
    <property type="match status" value="1"/>
</dbReference>
<evidence type="ECO:0000256" key="5">
    <source>
        <dbReference type="ARBA" id="ARBA00022840"/>
    </source>
</evidence>
<feature type="binding site" evidence="10">
    <location>
        <begin position="295"/>
        <end position="296"/>
    </location>
    <ligand>
        <name>L-histidine</name>
        <dbReference type="ChEBI" id="CHEBI:57595"/>
    </ligand>
</feature>
<dbReference type="AlphaFoldDB" id="A0A2M9CTE0"/>
<keyword evidence="5 9" id="KW-0067">ATP-binding</keyword>
<proteinExistence type="inferred from homology"/>
<feature type="binding site" evidence="10">
    <location>
        <begin position="97"/>
        <end position="99"/>
    </location>
    <ligand>
        <name>L-histidine</name>
        <dbReference type="ChEBI" id="CHEBI:57595"/>
    </ligand>
</feature>
<dbReference type="GO" id="GO:0005737">
    <property type="term" value="C:cytoplasm"/>
    <property type="evidence" value="ECO:0007669"/>
    <property type="project" value="UniProtKB-SubCell"/>
</dbReference>
<dbReference type="Gene3D" id="3.40.50.800">
    <property type="entry name" value="Anticodon-binding domain"/>
    <property type="match status" value="1"/>
</dbReference>
<dbReference type="Pfam" id="PF13393">
    <property type="entry name" value="tRNA-synt_His"/>
    <property type="match status" value="1"/>
</dbReference>
<evidence type="ECO:0000256" key="6">
    <source>
        <dbReference type="ARBA" id="ARBA00022917"/>
    </source>
</evidence>
<dbReference type="Proteomes" id="UP000230000">
    <property type="component" value="Unassembled WGS sequence"/>
</dbReference>
<dbReference type="PROSITE" id="PS50862">
    <property type="entry name" value="AA_TRNA_LIGASE_II"/>
    <property type="match status" value="1"/>
</dbReference>
<comment type="subunit">
    <text evidence="2 9">Homodimer.</text>
</comment>
<feature type="binding site" evidence="10">
    <location>
        <position position="145"/>
    </location>
    <ligand>
        <name>L-histidine</name>
        <dbReference type="ChEBI" id="CHEBI:57595"/>
    </ligand>
</feature>
<dbReference type="InterPro" id="IPR036621">
    <property type="entry name" value="Anticodon-bd_dom_sf"/>
</dbReference>
<accession>A0A2M9CTE0</accession>
<evidence type="ECO:0000259" key="11">
    <source>
        <dbReference type="PROSITE" id="PS50862"/>
    </source>
</evidence>
<dbReference type="InterPro" id="IPR004516">
    <property type="entry name" value="HisRS/HisZ"/>
</dbReference>
<dbReference type="EC" id="6.1.1.21" evidence="9"/>
<keyword evidence="13" id="KW-1185">Reference proteome</keyword>
<dbReference type="GO" id="GO:0005524">
    <property type="term" value="F:ATP binding"/>
    <property type="evidence" value="ECO:0007669"/>
    <property type="project" value="UniProtKB-UniRule"/>
</dbReference>
<evidence type="ECO:0000256" key="1">
    <source>
        <dbReference type="ARBA" id="ARBA00008226"/>
    </source>
</evidence>
<dbReference type="RefSeq" id="WP_100313810.1">
    <property type="nucleotide sequence ID" value="NZ_PGFG01000001.1"/>
</dbReference>
<feature type="binding site" evidence="10">
    <location>
        <position position="141"/>
    </location>
    <ligand>
        <name>L-histidine</name>
        <dbReference type="ChEBI" id="CHEBI:57595"/>
    </ligand>
</feature>
<dbReference type="InterPro" id="IPR041715">
    <property type="entry name" value="HisRS-like_core"/>
</dbReference>
<dbReference type="SUPFAM" id="SSF52954">
    <property type="entry name" value="Class II aaRS ABD-related"/>
    <property type="match status" value="1"/>
</dbReference>
<dbReference type="InterPro" id="IPR006195">
    <property type="entry name" value="aa-tRNA-synth_II"/>
</dbReference>
<dbReference type="InterPro" id="IPR015807">
    <property type="entry name" value="His-tRNA-ligase"/>
</dbReference>
<comment type="catalytic activity">
    <reaction evidence="8 9">
        <text>tRNA(His) + L-histidine + ATP = L-histidyl-tRNA(His) + AMP + diphosphate + H(+)</text>
        <dbReference type="Rhea" id="RHEA:17313"/>
        <dbReference type="Rhea" id="RHEA-COMP:9665"/>
        <dbReference type="Rhea" id="RHEA-COMP:9689"/>
        <dbReference type="ChEBI" id="CHEBI:15378"/>
        <dbReference type="ChEBI" id="CHEBI:30616"/>
        <dbReference type="ChEBI" id="CHEBI:33019"/>
        <dbReference type="ChEBI" id="CHEBI:57595"/>
        <dbReference type="ChEBI" id="CHEBI:78442"/>
        <dbReference type="ChEBI" id="CHEBI:78527"/>
        <dbReference type="ChEBI" id="CHEBI:456215"/>
        <dbReference type="EC" id="6.1.1.21"/>
    </reaction>
</comment>
<evidence type="ECO:0000256" key="9">
    <source>
        <dbReference type="HAMAP-Rule" id="MF_00127"/>
    </source>
</evidence>
<evidence type="ECO:0000256" key="2">
    <source>
        <dbReference type="ARBA" id="ARBA00011738"/>
    </source>
</evidence>
<dbReference type="InterPro" id="IPR033656">
    <property type="entry name" value="HisRS_anticodon"/>
</dbReference>
<dbReference type="Pfam" id="PF03129">
    <property type="entry name" value="HGTP_anticodon"/>
    <property type="match status" value="1"/>
</dbReference>
<evidence type="ECO:0000256" key="3">
    <source>
        <dbReference type="ARBA" id="ARBA00022598"/>
    </source>
</evidence>